<accession>F2NLH5</accession>
<dbReference type="EC" id="2.1.1.220" evidence="5"/>
<dbReference type="InterPro" id="IPR029063">
    <property type="entry name" value="SAM-dependent_MTases_sf"/>
</dbReference>
<dbReference type="CDD" id="cd02440">
    <property type="entry name" value="AdoMet_MTases"/>
    <property type="match status" value="1"/>
</dbReference>
<comment type="similarity">
    <text evidence="5">Belongs to the class I-like SAM-binding methyltransferase superfamily. TRM61 family.</text>
</comment>
<comment type="function">
    <text evidence="5">Catalyzes the S-adenosyl-L-methionine-dependent formation of N(1)-methyladenine at position 58 (m1A58) in tRNA.</text>
</comment>
<dbReference type="GO" id="GO:0160107">
    <property type="term" value="F:tRNA (adenine(58)-N1)-methyltransferase activity"/>
    <property type="evidence" value="ECO:0007669"/>
    <property type="project" value="UniProtKB-EC"/>
</dbReference>
<evidence type="ECO:0000256" key="2">
    <source>
        <dbReference type="ARBA" id="ARBA00022679"/>
    </source>
</evidence>
<dbReference type="Gene3D" id="3.40.50.150">
    <property type="entry name" value="Vaccinia Virus protein VP39"/>
    <property type="match status" value="1"/>
</dbReference>
<evidence type="ECO:0000313" key="9">
    <source>
        <dbReference type="Proteomes" id="UP000007030"/>
    </source>
</evidence>
<feature type="binding site" evidence="6">
    <location>
        <position position="169"/>
    </location>
    <ligand>
        <name>S-adenosyl-L-methionine</name>
        <dbReference type="ChEBI" id="CHEBI:59789"/>
    </ligand>
</feature>
<comment type="subunit">
    <text evidence="5">Homotetramer composed of a dimer of dimers.</text>
</comment>
<dbReference type="PROSITE" id="PS51620">
    <property type="entry name" value="SAM_TRM61"/>
    <property type="match status" value="1"/>
</dbReference>
<dbReference type="InterPro" id="IPR014816">
    <property type="entry name" value="tRNA_MeTrfase_Gcd14"/>
</dbReference>
<dbReference type="STRING" id="869210.Marky_1337"/>
<feature type="binding site" evidence="6">
    <location>
        <position position="152"/>
    </location>
    <ligand>
        <name>S-adenosyl-L-methionine</name>
        <dbReference type="ChEBI" id="CHEBI:59789"/>
    </ligand>
</feature>
<comment type="catalytic activity">
    <reaction evidence="5">
        <text>adenosine(58) in tRNA + S-adenosyl-L-methionine = N(1)-methyladenosine(58) in tRNA + S-adenosyl-L-homocysteine + H(+)</text>
        <dbReference type="Rhea" id="RHEA:43152"/>
        <dbReference type="Rhea" id="RHEA-COMP:10365"/>
        <dbReference type="Rhea" id="RHEA-COMP:10366"/>
        <dbReference type="ChEBI" id="CHEBI:15378"/>
        <dbReference type="ChEBI" id="CHEBI:57856"/>
        <dbReference type="ChEBI" id="CHEBI:59789"/>
        <dbReference type="ChEBI" id="CHEBI:74411"/>
        <dbReference type="ChEBI" id="CHEBI:74491"/>
        <dbReference type="EC" id="2.1.1.220"/>
    </reaction>
</comment>
<gene>
    <name evidence="8" type="ordered locus">Marky_1337</name>
</gene>
<evidence type="ECO:0000256" key="3">
    <source>
        <dbReference type="ARBA" id="ARBA00022691"/>
    </source>
</evidence>
<dbReference type="PIRSF" id="PIRSF017269">
    <property type="entry name" value="GCD14"/>
    <property type="match status" value="1"/>
</dbReference>
<keyword evidence="3 5" id="KW-0949">S-adenosyl-L-methionine</keyword>
<dbReference type="EMBL" id="CP002630">
    <property type="protein sequence ID" value="AEB12074.1"/>
    <property type="molecule type" value="Genomic_DNA"/>
</dbReference>
<dbReference type="RefSeq" id="WP_013704121.1">
    <property type="nucleotide sequence ID" value="NC_015387.1"/>
</dbReference>
<dbReference type="GO" id="GO:0031515">
    <property type="term" value="C:tRNA (m1A) methyltransferase complex"/>
    <property type="evidence" value="ECO:0007669"/>
    <property type="project" value="UniProtKB-UniRule"/>
</dbReference>
<evidence type="ECO:0000256" key="1">
    <source>
        <dbReference type="ARBA" id="ARBA00022603"/>
    </source>
</evidence>
<dbReference type="eggNOG" id="COG2519">
    <property type="taxonomic scope" value="Bacteria"/>
</dbReference>
<dbReference type="PANTHER" id="PTHR12133">
    <property type="entry name" value="TRNA (ADENINE(58)-N(1))-METHYLTRANSFERASE"/>
    <property type="match status" value="1"/>
</dbReference>
<dbReference type="KEGG" id="mhd:Marky_1337"/>
<dbReference type="SUPFAM" id="SSF53335">
    <property type="entry name" value="S-adenosyl-L-methionine-dependent methyltransferases"/>
    <property type="match status" value="1"/>
</dbReference>
<evidence type="ECO:0000259" key="7">
    <source>
        <dbReference type="Pfam" id="PF08704"/>
    </source>
</evidence>
<reference evidence="8 9" key="1">
    <citation type="journal article" date="2012" name="Stand. Genomic Sci.">
        <title>Complete genome sequence of the aerobic, heterotroph Marinithermus hydrothermalis type strain (T1(T)) from a deep-sea hydrothermal vent chimney.</title>
        <authorList>
            <person name="Copeland A."/>
            <person name="Gu W."/>
            <person name="Yasawong M."/>
            <person name="Lapidus A."/>
            <person name="Lucas S."/>
            <person name="Deshpande S."/>
            <person name="Pagani I."/>
            <person name="Tapia R."/>
            <person name="Cheng J.F."/>
            <person name="Goodwin L.A."/>
            <person name="Pitluck S."/>
            <person name="Liolios K."/>
            <person name="Ivanova N."/>
            <person name="Mavromatis K."/>
            <person name="Mikhailova N."/>
            <person name="Pati A."/>
            <person name="Chen A."/>
            <person name="Palaniappan K."/>
            <person name="Land M."/>
            <person name="Pan C."/>
            <person name="Brambilla E.M."/>
            <person name="Rohde M."/>
            <person name="Tindall B.J."/>
            <person name="Sikorski J."/>
            <person name="Goker M."/>
            <person name="Detter J.C."/>
            <person name="Bristow J."/>
            <person name="Eisen J.A."/>
            <person name="Markowitz V."/>
            <person name="Hugenholtz P."/>
            <person name="Kyrpides N.C."/>
            <person name="Klenk H.P."/>
            <person name="Woyke T."/>
        </authorList>
    </citation>
    <scope>NUCLEOTIDE SEQUENCE [LARGE SCALE GENOMIC DNA]</scope>
    <source>
        <strain evidence="9">DSM 14884 / JCM 11576 / T1</strain>
    </source>
</reference>
<proteinExistence type="inferred from homology"/>
<dbReference type="Proteomes" id="UP000007030">
    <property type="component" value="Chromosome"/>
</dbReference>
<keyword evidence="4 5" id="KW-0819">tRNA processing</keyword>
<protein>
    <recommendedName>
        <fullName evidence="5">tRNA (adenine(58)-N(1))-methyltransferase TrmI</fullName>
        <ecNumber evidence="5">2.1.1.220</ecNumber>
    </recommendedName>
</protein>
<dbReference type="InterPro" id="IPR049470">
    <property type="entry name" value="TRM61_C"/>
</dbReference>
<dbReference type="PANTHER" id="PTHR12133:SF1">
    <property type="entry name" value="TRNA (ADENINE(58)-N(1))-METHYLTRANSFERASE, MITOCHONDRIAL"/>
    <property type="match status" value="1"/>
</dbReference>
<dbReference type="HOGENOM" id="CLU_025402_0_1_0"/>
<feature type="binding site" evidence="6">
    <location>
        <begin position="104"/>
        <end position="107"/>
    </location>
    <ligand>
        <name>S-adenosyl-L-methionine</name>
        <dbReference type="ChEBI" id="CHEBI:59789"/>
    </ligand>
</feature>
<keyword evidence="9" id="KW-1185">Reference proteome</keyword>
<feature type="binding site" evidence="6">
    <location>
        <position position="125"/>
    </location>
    <ligand>
        <name>S-adenosyl-L-methionine</name>
        <dbReference type="ChEBI" id="CHEBI:59789"/>
    </ligand>
</feature>
<name>F2NLH5_MARHT</name>
<evidence type="ECO:0000256" key="4">
    <source>
        <dbReference type="ARBA" id="ARBA00022694"/>
    </source>
</evidence>
<evidence type="ECO:0000256" key="6">
    <source>
        <dbReference type="PIRSR" id="PIRSR017269-1"/>
    </source>
</evidence>
<dbReference type="AlphaFoldDB" id="F2NLH5"/>
<dbReference type="Pfam" id="PF14801">
    <property type="entry name" value="TrmI-like_N"/>
    <property type="match status" value="1"/>
</dbReference>
<organism evidence="8 9">
    <name type="scientific">Marinithermus hydrothermalis (strain DSM 14884 / JCM 11576 / T1)</name>
    <dbReference type="NCBI Taxonomy" id="869210"/>
    <lineage>
        <taxon>Bacteria</taxon>
        <taxon>Thermotogati</taxon>
        <taxon>Deinococcota</taxon>
        <taxon>Deinococci</taxon>
        <taxon>Thermales</taxon>
        <taxon>Thermaceae</taxon>
        <taxon>Marinithermus</taxon>
    </lineage>
</organism>
<evidence type="ECO:0000256" key="5">
    <source>
        <dbReference type="PIRNR" id="PIRNR017269"/>
    </source>
</evidence>
<keyword evidence="2 5" id="KW-0808">Transferase</keyword>
<dbReference type="OrthoDB" id="9781391at2"/>
<keyword evidence="1 5" id="KW-0489">Methyltransferase</keyword>
<sequence length="255" mass="28556">MRYGDLVLLRDTKGRKYLFRLVEGGVFSHHKGSVKHADILQARYGGCVYTNQEERLTVHKPTLEEYVLLMKRAATVTYPKDAAAMIMFLDLEPASRVLEAGSGSGGLTLFLARAVGPEGEVWSYEARGAFSKRARKNVEAWGVENVRFEVGDLAKAELPEAYFDGVALDLMEPWKVLDAVTPALKPDRALVAYLPNITQVVQLIQTIHEGGYPYLVERVIEVGHREWDVRPPVAHPKFQQVGHTAFLTVLRRLQG</sequence>
<dbReference type="Pfam" id="PF08704">
    <property type="entry name" value="GCD14"/>
    <property type="match status" value="1"/>
</dbReference>
<evidence type="ECO:0000313" key="8">
    <source>
        <dbReference type="EMBL" id="AEB12074.1"/>
    </source>
</evidence>
<dbReference type="GO" id="GO:0030488">
    <property type="term" value="P:tRNA methylation"/>
    <property type="evidence" value="ECO:0007669"/>
    <property type="project" value="InterPro"/>
</dbReference>
<feature type="domain" description="tRNA (adenine(58)-N(1))-methyltransferase catalytic subunit TRM61 C-terminal" evidence="7">
    <location>
        <begin position="59"/>
        <end position="230"/>
    </location>
</feature>